<dbReference type="EMBL" id="FOEE01000015">
    <property type="protein sequence ID" value="SEP21144.1"/>
    <property type="molecule type" value="Genomic_DNA"/>
</dbReference>
<gene>
    <name evidence="1" type="ORF">SAMN05660991_03933</name>
</gene>
<organism evidence="1 2">
    <name type="scientific">Trujillonella endophytica</name>
    <dbReference type="NCBI Taxonomy" id="673521"/>
    <lineage>
        <taxon>Bacteria</taxon>
        <taxon>Bacillati</taxon>
        <taxon>Actinomycetota</taxon>
        <taxon>Actinomycetes</taxon>
        <taxon>Geodermatophilales</taxon>
        <taxon>Geodermatophilaceae</taxon>
        <taxon>Trujillonella</taxon>
    </lineage>
</organism>
<name>A0A1H8W0N0_9ACTN</name>
<dbReference type="InterPro" id="IPR053158">
    <property type="entry name" value="CapK_Type1_Caps_Biosynth"/>
</dbReference>
<dbReference type="Gene3D" id="3.40.50.12780">
    <property type="entry name" value="N-terminal domain of ligase-like"/>
    <property type="match status" value="1"/>
</dbReference>
<dbReference type="GO" id="GO:0016874">
    <property type="term" value="F:ligase activity"/>
    <property type="evidence" value="ECO:0007669"/>
    <property type="project" value="UniProtKB-KW"/>
</dbReference>
<dbReference type="PANTHER" id="PTHR36932">
    <property type="entry name" value="CAPSULAR POLYSACCHARIDE BIOSYNTHESIS PROTEIN"/>
    <property type="match status" value="1"/>
</dbReference>
<proteinExistence type="predicted"/>
<dbReference type="STRING" id="673521.SAMN05660991_03933"/>
<sequence>MQHRLRHAFPLRGGMRWTLRRMQRASAEEITAYQERRLRALLWWAARRSPFYQEWFASSGMDPASIRTLADLPRLPLLERHHLMHEPDRFRAYPRRLMWSAHSSGTSGRVVTVYRTPGSSAFELAALQRQWGWFGIPHRPRSLLLRSHDPDPHRTGALTRQVPGARQLVVSSYRLDPGRLPDLLEEIREFDPQVVEGWPSSITLLAGLLRDAGQELPVTAVITSSEVMTTRQTALMRAVFGGPVVDHYGQTERVSMAGSCEAGGYHQFPDYGITELLPVPGRTDTWEIVGTPLHNWGFPLFRYRTGDEVGPAPADPCPCGRTFPLLGHIDGRVEDTFTATDGRPLPLPHTVIKNLIGLREVQIAQLAPGRFEFRLVPTDTTDLTAVQEQARKNVDTYFGPGQTVTFQILDHIPREPSGKLRAAVRTPDD</sequence>
<keyword evidence="2" id="KW-1185">Reference proteome</keyword>
<evidence type="ECO:0000313" key="1">
    <source>
        <dbReference type="EMBL" id="SEP21144.1"/>
    </source>
</evidence>
<accession>A0A1H8W0N0</accession>
<dbReference type="SUPFAM" id="SSF56801">
    <property type="entry name" value="Acetyl-CoA synthetase-like"/>
    <property type="match status" value="1"/>
</dbReference>
<dbReference type="InterPro" id="IPR042099">
    <property type="entry name" value="ANL_N_sf"/>
</dbReference>
<dbReference type="AlphaFoldDB" id="A0A1H8W0N0"/>
<keyword evidence="1" id="KW-0436">Ligase</keyword>
<dbReference type="PANTHER" id="PTHR36932:SF1">
    <property type="entry name" value="CAPSULAR POLYSACCHARIDE BIOSYNTHESIS PROTEIN"/>
    <property type="match status" value="1"/>
</dbReference>
<evidence type="ECO:0000313" key="2">
    <source>
        <dbReference type="Proteomes" id="UP000198960"/>
    </source>
</evidence>
<protein>
    <submittedName>
        <fullName evidence="1">Phenylacetate-CoA ligase</fullName>
    </submittedName>
</protein>
<reference evidence="2" key="1">
    <citation type="submission" date="2016-10" db="EMBL/GenBank/DDBJ databases">
        <authorList>
            <person name="Varghese N."/>
            <person name="Submissions S."/>
        </authorList>
    </citation>
    <scope>NUCLEOTIDE SEQUENCE [LARGE SCALE GENOMIC DNA]</scope>
    <source>
        <strain evidence="2">DSM 45413</strain>
    </source>
</reference>
<dbReference type="Proteomes" id="UP000198960">
    <property type="component" value="Unassembled WGS sequence"/>
</dbReference>